<evidence type="ECO:0000256" key="2">
    <source>
        <dbReference type="ARBA" id="ARBA00022475"/>
    </source>
</evidence>
<accession>A0A1B6C0L1</accession>
<dbReference type="PROSITE" id="PS50850">
    <property type="entry name" value="MFS"/>
    <property type="match status" value="1"/>
</dbReference>
<feature type="transmembrane region" description="Helical" evidence="8">
    <location>
        <begin position="255"/>
        <end position="276"/>
    </location>
</feature>
<dbReference type="Gene3D" id="1.20.1250.20">
    <property type="entry name" value="MFS general substrate transporter like domains"/>
    <property type="match status" value="1"/>
</dbReference>
<evidence type="ECO:0000256" key="7">
    <source>
        <dbReference type="ARBA" id="ARBA00024348"/>
    </source>
</evidence>
<feature type="transmembrane region" description="Helical" evidence="8">
    <location>
        <begin position="288"/>
        <end position="306"/>
    </location>
</feature>
<comment type="subcellular location">
    <subcellularLocation>
        <location evidence="1">Cell membrane</location>
        <topology evidence="1">Multi-pass membrane protein</topology>
    </subcellularLocation>
</comment>
<dbReference type="FunFam" id="1.20.1250.20:FF:000055">
    <property type="entry name" value="Facilitated trehalose transporter Tret1-2 homolog"/>
    <property type="match status" value="1"/>
</dbReference>
<keyword evidence="5 8" id="KW-0472">Membrane</keyword>
<organism evidence="10">
    <name type="scientific">Clastoptera arizonana</name>
    <name type="common">Arizona spittle bug</name>
    <dbReference type="NCBI Taxonomy" id="38151"/>
    <lineage>
        <taxon>Eukaryota</taxon>
        <taxon>Metazoa</taxon>
        <taxon>Ecdysozoa</taxon>
        <taxon>Arthropoda</taxon>
        <taxon>Hexapoda</taxon>
        <taxon>Insecta</taxon>
        <taxon>Pterygota</taxon>
        <taxon>Neoptera</taxon>
        <taxon>Paraneoptera</taxon>
        <taxon>Hemiptera</taxon>
        <taxon>Auchenorrhyncha</taxon>
        <taxon>Cercopoidea</taxon>
        <taxon>Clastopteridae</taxon>
        <taxon>Clastoptera</taxon>
    </lineage>
</organism>
<dbReference type="InterPro" id="IPR005828">
    <property type="entry name" value="MFS_sugar_transport-like"/>
</dbReference>
<feature type="transmembrane region" description="Helical" evidence="8">
    <location>
        <begin position="164"/>
        <end position="185"/>
    </location>
</feature>
<dbReference type="SUPFAM" id="SSF103473">
    <property type="entry name" value="MFS general substrate transporter"/>
    <property type="match status" value="1"/>
</dbReference>
<dbReference type="InterPro" id="IPR003663">
    <property type="entry name" value="Sugar/inositol_transpt"/>
</dbReference>
<dbReference type="PROSITE" id="PS00216">
    <property type="entry name" value="SUGAR_TRANSPORT_1"/>
    <property type="match status" value="1"/>
</dbReference>
<feature type="transmembrane region" description="Helical" evidence="8">
    <location>
        <begin position="52"/>
        <end position="74"/>
    </location>
</feature>
<evidence type="ECO:0000256" key="6">
    <source>
        <dbReference type="ARBA" id="ARBA00023180"/>
    </source>
</evidence>
<dbReference type="GO" id="GO:0005886">
    <property type="term" value="C:plasma membrane"/>
    <property type="evidence" value="ECO:0007669"/>
    <property type="project" value="UniProtKB-SubCell"/>
</dbReference>
<feature type="transmembrane region" description="Helical" evidence="8">
    <location>
        <begin position="140"/>
        <end position="158"/>
    </location>
</feature>
<protein>
    <recommendedName>
        <fullName evidence="9">Major facilitator superfamily (MFS) profile domain-containing protein</fullName>
    </recommendedName>
</protein>
<evidence type="ECO:0000256" key="5">
    <source>
        <dbReference type="ARBA" id="ARBA00023136"/>
    </source>
</evidence>
<feature type="transmembrane region" description="Helical" evidence="8">
    <location>
        <begin position="12"/>
        <end position="32"/>
    </location>
</feature>
<name>A0A1B6C0L1_9HEMI</name>
<proteinExistence type="inferred from homology"/>
<dbReference type="AlphaFoldDB" id="A0A1B6C0L1"/>
<feature type="transmembrane region" description="Helical" evidence="8">
    <location>
        <begin position="415"/>
        <end position="436"/>
    </location>
</feature>
<dbReference type="InterPro" id="IPR050549">
    <property type="entry name" value="MFS_Trehalose_Transporter"/>
</dbReference>
<dbReference type="InterPro" id="IPR020846">
    <property type="entry name" value="MFS_dom"/>
</dbReference>
<dbReference type="GO" id="GO:0022857">
    <property type="term" value="F:transmembrane transporter activity"/>
    <property type="evidence" value="ECO:0007669"/>
    <property type="project" value="InterPro"/>
</dbReference>
<keyword evidence="4 8" id="KW-1133">Transmembrane helix</keyword>
<keyword evidence="2" id="KW-1003">Cell membrane</keyword>
<evidence type="ECO:0000256" key="1">
    <source>
        <dbReference type="ARBA" id="ARBA00004651"/>
    </source>
</evidence>
<comment type="similarity">
    <text evidence="7">Belongs to the major facilitator superfamily. Sugar transporter (TC 2.A.1.1) family. Trehalose transporter subfamily.</text>
</comment>
<evidence type="ECO:0000256" key="3">
    <source>
        <dbReference type="ARBA" id="ARBA00022692"/>
    </source>
</evidence>
<evidence type="ECO:0000256" key="4">
    <source>
        <dbReference type="ARBA" id="ARBA00022989"/>
    </source>
</evidence>
<dbReference type="PANTHER" id="PTHR48021:SF46">
    <property type="entry name" value="MAJOR FACILITATOR SUPERFAMILY (MFS) PROFILE DOMAIN-CONTAINING PROTEIN"/>
    <property type="match status" value="1"/>
</dbReference>
<dbReference type="PANTHER" id="PTHR48021">
    <property type="match status" value="1"/>
</dbReference>
<keyword evidence="6" id="KW-0325">Glycoprotein</keyword>
<dbReference type="InterPro" id="IPR005829">
    <property type="entry name" value="Sugar_transporter_CS"/>
</dbReference>
<reference evidence="10" key="1">
    <citation type="submission" date="2015-12" db="EMBL/GenBank/DDBJ databases">
        <title>De novo transcriptome assembly of four potential Pierce s Disease insect vectors from Arizona vineyards.</title>
        <authorList>
            <person name="Tassone E.E."/>
        </authorList>
    </citation>
    <scope>NUCLEOTIDE SEQUENCE</scope>
</reference>
<dbReference type="InterPro" id="IPR036259">
    <property type="entry name" value="MFS_trans_sf"/>
</dbReference>
<feature type="transmembrane region" description="Helical" evidence="8">
    <location>
        <begin position="380"/>
        <end position="400"/>
    </location>
</feature>
<evidence type="ECO:0000256" key="8">
    <source>
        <dbReference type="SAM" id="Phobius"/>
    </source>
</evidence>
<dbReference type="EMBL" id="GEDC01030246">
    <property type="protein sequence ID" value="JAS07052.1"/>
    <property type="molecule type" value="Transcribed_RNA"/>
</dbReference>
<sequence>MEPGNKLHRQWTAALVATIGLFIMGMFLGWPSPTLQTLSSIKSPVHLTPDQISWMVSVLYIGSTLSPMPTGWMIDNFGRKTTMLLLSSVAIASWLFLIFVQNPMGIYIARFLGGMWGGSAYTVAPIYLCEIAEAKVRGALNSVFILMAYNGIMYEYAIGPVVSFTTLSVLSAAIPILFVLCMVWIPESPYYYLMKQNRKSAAKALAWLRCKTVNDVEDELKVIETSVMADMKNKGRLSDLLATPGNRKALVTAEVLAALQRMSGISVIMAYASTALPQTGILTPNTCAIIMCFVWIVVGVWSTILVDKLGRRPLLAISCAGCAVATGIVGTWFYLDSNTDFDARQITWFAFFGFLLYAVFFPVGLGCVPSMIQGEMFPANIRGLASGVTSTLISLTSFITNKMYQSIGDLTGLYLNYWIFAVSCVFGVYFSLYHVIETRNKTLEEIQYELSVRTEKSEQNETKSALI</sequence>
<feature type="domain" description="Major facilitator superfamily (MFS) profile" evidence="9">
    <location>
        <begin position="13"/>
        <end position="439"/>
    </location>
</feature>
<evidence type="ECO:0000259" key="9">
    <source>
        <dbReference type="PROSITE" id="PS50850"/>
    </source>
</evidence>
<gene>
    <name evidence="10" type="ORF">g.21225</name>
</gene>
<feature type="transmembrane region" description="Helical" evidence="8">
    <location>
        <begin position="81"/>
        <end position="100"/>
    </location>
</feature>
<dbReference type="PROSITE" id="PS00217">
    <property type="entry name" value="SUGAR_TRANSPORT_2"/>
    <property type="match status" value="1"/>
</dbReference>
<feature type="transmembrane region" description="Helical" evidence="8">
    <location>
        <begin position="313"/>
        <end position="334"/>
    </location>
</feature>
<dbReference type="Pfam" id="PF00083">
    <property type="entry name" value="Sugar_tr"/>
    <property type="match status" value="1"/>
</dbReference>
<feature type="transmembrane region" description="Helical" evidence="8">
    <location>
        <begin position="346"/>
        <end position="368"/>
    </location>
</feature>
<evidence type="ECO:0000313" key="10">
    <source>
        <dbReference type="EMBL" id="JAS07052.1"/>
    </source>
</evidence>
<feature type="transmembrane region" description="Helical" evidence="8">
    <location>
        <begin position="106"/>
        <end position="128"/>
    </location>
</feature>
<dbReference type="PRINTS" id="PR00171">
    <property type="entry name" value="SUGRTRNSPORT"/>
</dbReference>
<keyword evidence="3 8" id="KW-0812">Transmembrane</keyword>